<organism evidence="1 2">
    <name type="scientific">Prochlorococcus marinus str. MIT 9116</name>
    <dbReference type="NCBI Taxonomy" id="167544"/>
    <lineage>
        <taxon>Bacteria</taxon>
        <taxon>Bacillati</taxon>
        <taxon>Cyanobacteriota</taxon>
        <taxon>Cyanophyceae</taxon>
        <taxon>Synechococcales</taxon>
        <taxon>Prochlorococcaceae</taxon>
        <taxon>Prochlorococcus</taxon>
    </lineage>
</organism>
<sequence length="103" mass="11956">MKKYKTLTYIVMIFFLIGGCKTTEKKVTENENSIEIIISCEEDSDLEQYINDGWKIQKEYSEEKVCSWKTVAASKDCDLEKDKGCKLVQPDKIGKETIYLLEK</sequence>
<dbReference type="RefSeq" id="WP_241432590.1">
    <property type="nucleotide sequence ID" value="NZ_JNAJ01000015.1"/>
</dbReference>
<dbReference type="PROSITE" id="PS51257">
    <property type="entry name" value="PROKAR_LIPOPROTEIN"/>
    <property type="match status" value="1"/>
</dbReference>
<name>A0A0A1ZS98_PROMR</name>
<accession>A0A0A1ZS98</accession>
<reference evidence="2" key="1">
    <citation type="journal article" date="2014" name="Sci. Data">
        <title>Genomes of diverse isolates of the marine cyanobacterium Prochlorococcus.</title>
        <authorList>
            <person name="Biller S."/>
            <person name="Berube P."/>
            <person name="Thompson J."/>
            <person name="Kelly L."/>
            <person name="Roggensack S."/>
            <person name="Awad L."/>
            <person name="Roache-Johnson K."/>
            <person name="Ding H."/>
            <person name="Giovannoni S.J."/>
            <person name="Moore L.R."/>
            <person name="Chisholm S.W."/>
        </authorList>
    </citation>
    <scope>NUCLEOTIDE SEQUENCE [LARGE SCALE GENOMIC DNA]</scope>
</reference>
<protein>
    <submittedName>
        <fullName evidence="1">Putative Alpha-2-macroglobulin family N-termin</fullName>
    </submittedName>
</protein>
<dbReference type="EMBL" id="JNAJ01000015">
    <property type="protein sequence ID" value="KGF91109.1"/>
    <property type="molecule type" value="Genomic_DNA"/>
</dbReference>
<dbReference type="Proteomes" id="UP000030491">
    <property type="component" value="Unassembled WGS sequence"/>
</dbReference>
<proteinExistence type="predicted"/>
<comment type="caution">
    <text evidence="1">The sequence shown here is derived from an EMBL/GenBank/DDBJ whole genome shotgun (WGS) entry which is preliminary data.</text>
</comment>
<gene>
    <name evidence="1" type="ORF">EU93_1278</name>
</gene>
<dbReference type="AlphaFoldDB" id="A0A0A1ZS98"/>
<evidence type="ECO:0000313" key="2">
    <source>
        <dbReference type="Proteomes" id="UP000030491"/>
    </source>
</evidence>
<evidence type="ECO:0000313" key="1">
    <source>
        <dbReference type="EMBL" id="KGF91109.1"/>
    </source>
</evidence>